<feature type="domain" description="Glucose/Sorbosone dehydrogenase" evidence="1">
    <location>
        <begin position="1163"/>
        <end position="1257"/>
    </location>
</feature>
<dbReference type="InterPro" id="IPR036280">
    <property type="entry name" value="Multihaem_cyt_sf"/>
</dbReference>
<evidence type="ECO:0000259" key="1">
    <source>
        <dbReference type="Pfam" id="PF07995"/>
    </source>
</evidence>
<keyword evidence="3" id="KW-1185">Reference proteome</keyword>
<dbReference type="InterPro" id="IPR013320">
    <property type="entry name" value="ConA-like_dom_sf"/>
</dbReference>
<dbReference type="SUPFAM" id="SSF50952">
    <property type="entry name" value="Soluble quinoprotein glucose dehydrogenase"/>
    <property type="match status" value="1"/>
</dbReference>
<dbReference type="InterPro" id="IPR011041">
    <property type="entry name" value="Quinoprot_gluc/sorb_DH_b-prop"/>
</dbReference>
<dbReference type="PANTHER" id="PTHR19328:SF75">
    <property type="entry name" value="ALDOSE SUGAR DEHYDROGENASE YLII"/>
    <property type="match status" value="1"/>
</dbReference>
<dbReference type="RefSeq" id="WP_264485095.1">
    <property type="nucleotide sequence ID" value="NZ_JAPDDT010000001.1"/>
</dbReference>
<reference evidence="2 3" key="1">
    <citation type="submission" date="2022-10" db="EMBL/GenBank/DDBJ databases">
        <title>Luteolibacter arcticus strain CCTCC AB 2014275, whole genome shotgun sequencing project.</title>
        <authorList>
            <person name="Zhao G."/>
            <person name="Shen L."/>
        </authorList>
    </citation>
    <scope>NUCLEOTIDE SEQUENCE [LARGE SCALE GENOMIC DNA]</scope>
    <source>
        <strain evidence="2 3">CCTCC AB 2014275</strain>
    </source>
</reference>
<dbReference type="Pfam" id="PF17963">
    <property type="entry name" value="Big_9"/>
    <property type="match status" value="1"/>
</dbReference>
<dbReference type="InterPro" id="IPR012938">
    <property type="entry name" value="Glc/Sorbosone_DH"/>
</dbReference>
<gene>
    <name evidence="2" type="ORF">OKA05_00370</name>
</gene>
<dbReference type="Gene3D" id="2.60.120.200">
    <property type="match status" value="3"/>
</dbReference>
<dbReference type="Gene3D" id="2.120.10.30">
    <property type="entry name" value="TolB, C-terminal domain"/>
    <property type="match status" value="1"/>
</dbReference>
<proteinExistence type="predicted"/>
<organism evidence="2 3">
    <name type="scientific">Luteolibacter arcticus</name>
    <dbReference type="NCBI Taxonomy" id="1581411"/>
    <lineage>
        <taxon>Bacteria</taxon>
        <taxon>Pseudomonadati</taxon>
        <taxon>Verrucomicrobiota</taxon>
        <taxon>Verrucomicrobiia</taxon>
        <taxon>Verrucomicrobiales</taxon>
        <taxon>Verrucomicrobiaceae</taxon>
        <taxon>Luteolibacter</taxon>
    </lineage>
</organism>
<dbReference type="SUPFAM" id="SSF46626">
    <property type="entry name" value="Cytochrome c"/>
    <property type="match status" value="1"/>
</dbReference>
<evidence type="ECO:0000313" key="3">
    <source>
        <dbReference type="Proteomes" id="UP001320876"/>
    </source>
</evidence>
<name>A0ABT3GBI4_9BACT</name>
<dbReference type="SUPFAM" id="SSF48695">
    <property type="entry name" value="Multiheme cytochromes"/>
    <property type="match status" value="1"/>
</dbReference>
<dbReference type="EMBL" id="JAPDDT010000001">
    <property type="protein sequence ID" value="MCW1920986.1"/>
    <property type="molecule type" value="Genomic_DNA"/>
</dbReference>
<dbReference type="PANTHER" id="PTHR19328">
    <property type="entry name" value="HEDGEHOG-INTERACTING PROTEIN"/>
    <property type="match status" value="1"/>
</dbReference>
<dbReference type="InterPro" id="IPR011042">
    <property type="entry name" value="6-blade_b-propeller_TolB-like"/>
</dbReference>
<dbReference type="Proteomes" id="UP001320876">
    <property type="component" value="Unassembled WGS sequence"/>
</dbReference>
<dbReference type="Pfam" id="PF07995">
    <property type="entry name" value="GSDH"/>
    <property type="match status" value="2"/>
</dbReference>
<accession>A0ABT3GBI4</accession>
<dbReference type="Pfam" id="PF13385">
    <property type="entry name" value="Laminin_G_3"/>
    <property type="match status" value="3"/>
</dbReference>
<dbReference type="SUPFAM" id="SSF49899">
    <property type="entry name" value="Concanavalin A-like lectins/glucanases"/>
    <property type="match status" value="3"/>
</dbReference>
<comment type="caution">
    <text evidence="2">The sequence shown here is derived from an EMBL/GenBank/DDBJ whole genome shotgun (WGS) entry which is preliminary data.</text>
</comment>
<evidence type="ECO:0000313" key="2">
    <source>
        <dbReference type="EMBL" id="MCW1920986.1"/>
    </source>
</evidence>
<protein>
    <submittedName>
        <fullName evidence="2">PQQ-dependent sugar dehydrogenase</fullName>
    </submittedName>
</protein>
<feature type="domain" description="Glucose/Sorbosone dehydrogenase" evidence="1">
    <location>
        <begin position="929"/>
        <end position="1101"/>
    </location>
</feature>
<dbReference type="InterPro" id="IPR036909">
    <property type="entry name" value="Cyt_c-like_dom_sf"/>
</dbReference>
<sequence>MSLLTGGRADLVNRWSFNNAVGNAPAGTTIADRVGTSTAAVVGLNASFNGSSLVVPGTTTGNQTPANIAAYVDLPNGLISTKTNLSVEIWATPVSVKNWQRLFDFGRMGQLQSGVRGGMQVPAGEIQPNATQAPNDASSSDDFALAIHRTSTANTQRMMGRLDGLTETGSNTGASLAAGTQYHFLCTFTDGLGTFGSSGGQMAWYLNGTLVSTLDVDFHLAEVQDRNNWLGRSMYSADSNANVAYNEVRLYNHVLTPAEITANIAAGPDNLGEAEPDPPPVPDNLWAFTTQADSEAESGTTFADSIGGVVATLRGNGGSLTGGSVVLPGSTTGNQPASTISAYLDLPNGLVTQTPSVSFEAWASPLSSKSWQRLFDFGRCAASHGTGGATGEILDTAIAPGNTAAYDNLSLTFNNAGNMNSQQLEGQYDGNPAQYTFTTAATTAGTSYHYVLVVEDGIGTYGSNGCQARWYRNGVLQNSMDFQFHLSGMEDVNNWIGRSMYSGDSNAHMALDELRIYRRAITPSEITASFTAGPDPAVGPPEPPAPAPVPTRRWTFDTTAGNAPAGTIFLDIATGEVATVQGNGATLTGTQLLLPGTTTNGNQTAANISAYLDLPNGILSSRPDLTFEAWATPVSSKNWQRLFDFGNSSITSGPGAETGEIIDSGTAPGAFVANDNLFLSLNNVGTLGSHRLEAKLAGDRTVTNNADLSSATTAGTQYHYVMTVKDGGGASGATGCLVKWFRNGTLIGSIDLPYRLPDLHDVNNWIGRSMWAADMNSNLSLDELRIYDRAITTAEVASTFTAGPDATFAPPVAGNDQATIHANQKVLIDVLANDTGEPVSGSLQIVNPPSAGVATLSHGKILYTHTGSSAAPVVFTYSISNVSGTTVTGTVTIDFASSLRLTNPALAMPAAPPVTSWQLVEALPGLVFNRPVSLTSVPGDANQLYVCEQGGIIKRVADVTSLTPATNVFLDLSALGGGFNIGPLLAGQPENGLLGLAFHPNYATNGYFYVAYTVSFSGDYFQRVSRFTRDTSNPTIANPASEEILLHIDDFGLNHNGGDLHFGPNDGYLYYGTGDGDNSRFGQERSQKIDDDFYSGIFRIDVDKKPGSLPPNPHNSIYTDDDDGVADFHVPPDNPFVHTSLSPSGTWNGTYNGVDYTGSLGSVRTEFWATGIRHAWRMSFDPVTGDLWEGDVGQNTYEEINKIVKGGNYGWAYREGAHNHNGALGTAPVGFTSINPVYEYVHTGVAGGDAAYKGNSVVGGYVYRGTRYPSLAGSYVFSDSVSGHVWQMNTTTGATTRLTGLPGAYGVLSSQGVDPYNKDLLFCAYLTGKIMRLGTGSTVAGSFPTTLSETSLFADLTDLSPSPGLLPYQPNLAFWSDHAIKRRWFTIPNASDKMTWSKDGNWTYPAGTVWVKHFDLEMSRGNPATKKRIETRVLVKTDTTVYGVSYRWNEAQTEANLVEDAGTDFDLAIDDHGTPHTQRWQIPSRSSCLTCHTPQGGHALSFNTRQLNLTNTINGYSGNQLDVLAANNFLSNTPDPVATLSRHLRPDETQYPLEQRARSYFAVNCSYCHQAGGSVSGLWDGRAHLTLEQTGLINGVAENDGDNPLNKYIVPGDTTHSIVLNRMAATNGFGRMPPLGTSEVDPANIQLITEWINSDLPNRPLYDQWRDGFFAINNPDGIKSADPDGDGASNYDEYLLGSSPVAGSDAWQASIAGGSLQFLRKSHRYYAIQTSDDLSSWQPWSIPEIDSAYQSSDTLTEIPLPADPDGMKFFRFQVTEP</sequence>